<name>A0A1Y1IPE9_KLENI</name>
<dbReference type="AlphaFoldDB" id="A0A1Y1IPE9"/>
<protein>
    <submittedName>
        <fullName evidence="1">Uncharacterized protein</fullName>
    </submittedName>
</protein>
<gene>
    <name evidence="1" type="ORF">KFL_006680055</name>
</gene>
<dbReference type="EMBL" id="DF237617">
    <property type="protein sequence ID" value="GAQ90656.1"/>
    <property type="molecule type" value="Genomic_DNA"/>
</dbReference>
<accession>A0A1Y1IPE9</accession>
<organism evidence="1 2">
    <name type="scientific">Klebsormidium nitens</name>
    <name type="common">Green alga</name>
    <name type="synonym">Ulothrix nitens</name>
    <dbReference type="NCBI Taxonomy" id="105231"/>
    <lineage>
        <taxon>Eukaryota</taxon>
        <taxon>Viridiplantae</taxon>
        <taxon>Streptophyta</taxon>
        <taxon>Klebsormidiophyceae</taxon>
        <taxon>Klebsormidiales</taxon>
        <taxon>Klebsormidiaceae</taxon>
        <taxon>Klebsormidium</taxon>
    </lineage>
</organism>
<evidence type="ECO:0000313" key="2">
    <source>
        <dbReference type="Proteomes" id="UP000054558"/>
    </source>
</evidence>
<sequence length="347" mass="37680">MEALPAKEEVDVQKTKEIINEDLETIRVRALQHAKEEVFRAAASARPVPVPPMVKPSDPGTTYDLPGCLKILEKPVALKDLSAEELEKVFFTISTGLKVGLRQDEVPEGMHFVPQMMGLVQLLHSEKAMHVAMVKSGLAGMTSGGQLRMGLYPEAMGLAFLDAAIDIVIEHPTNLEALQTLSTFLGDGGVVYVRRFHERAALQPLIANFVASEFTLDDLIRPMDVSLPGWTVKLFSNLVSPDSAWRAAYAGQDTRAGPLSGAKKQAVEALIRGGAVRNMVRVLAQMAERAGDVPRDARLIDFGKMLGNLTSVLGNISNEEEIFLDDLRSVPGEVTLTNVSGLVRKSS</sequence>
<reference evidence="1 2" key="1">
    <citation type="journal article" date="2014" name="Nat. Commun.">
        <title>Klebsormidium flaccidum genome reveals primary factors for plant terrestrial adaptation.</title>
        <authorList>
            <person name="Hori K."/>
            <person name="Maruyama F."/>
            <person name="Fujisawa T."/>
            <person name="Togashi T."/>
            <person name="Yamamoto N."/>
            <person name="Seo M."/>
            <person name="Sato S."/>
            <person name="Yamada T."/>
            <person name="Mori H."/>
            <person name="Tajima N."/>
            <person name="Moriyama T."/>
            <person name="Ikeuchi M."/>
            <person name="Watanabe M."/>
            <person name="Wada H."/>
            <person name="Kobayashi K."/>
            <person name="Saito M."/>
            <person name="Masuda T."/>
            <person name="Sasaki-Sekimoto Y."/>
            <person name="Mashiguchi K."/>
            <person name="Awai K."/>
            <person name="Shimojima M."/>
            <person name="Masuda S."/>
            <person name="Iwai M."/>
            <person name="Nobusawa T."/>
            <person name="Narise T."/>
            <person name="Kondo S."/>
            <person name="Saito H."/>
            <person name="Sato R."/>
            <person name="Murakawa M."/>
            <person name="Ihara Y."/>
            <person name="Oshima-Yamada Y."/>
            <person name="Ohtaka K."/>
            <person name="Satoh M."/>
            <person name="Sonobe K."/>
            <person name="Ishii M."/>
            <person name="Ohtani R."/>
            <person name="Kanamori-Sato M."/>
            <person name="Honoki R."/>
            <person name="Miyazaki D."/>
            <person name="Mochizuki H."/>
            <person name="Umetsu J."/>
            <person name="Higashi K."/>
            <person name="Shibata D."/>
            <person name="Kamiya Y."/>
            <person name="Sato N."/>
            <person name="Nakamura Y."/>
            <person name="Tabata S."/>
            <person name="Ida S."/>
            <person name="Kurokawa K."/>
            <person name="Ohta H."/>
        </authorList>
    </citation>
    <scope>NUCLEOTIDE SEQUENCE [LARGE SCALE GENOMIC DNA]</scope>
    <source>
        <strain evidence="1 2">NIES-2285</strain>
    </source>
</reference>
<keyword evidence="2" id="KW-1185">Reference proteome</keyword>
<dbReference type="Proteomes" id="UP000054558">
    <property type="component" value="Unassembled WGS sequence"/>
</dbReference>
<evidence type="ECO:0000313" key="1">
    <source>
        <dbReference type="EMBL" id="GAQ90656.1"/>
    </source>
</evidence>
<proteinExistence type="predicted"/>